<accession>A0ABM0NY86</accession>
<gene>
    <name evidence="3" type="primary">LOC103330761</name>
</gene>
<feature type="chain" id="PRO_5047354148" evidence="1">
    <location>
        <begin position="31"/>
        <end position="103"/>
    </location>
</feature>
<evidence type="ECO:0000313" key="3">
    <source>
        <dbReference type="RefSeq" id="XP_008231594.1"/>
    </source>
</evidence>
<dbReference type="GeneID" id="103330761"/>
<protein>
    <submittedName>
        <fullName evidence="3">Nudix hydrolase 10-like</fullName>
    </submittedName>
</protein>
<name>A0ABM0NY86_PRUMU</name>
<organism evidence="2 3">
    <name type="scientific">Prunus mume</name>
    <name type="common">Japanese apricot</name>
    <name type="synonym">Armeniaca mume</name>
    <dbReference type="NCBI Taxonomy" id="102107"/>
    <lineage>
        <taxon>Eukaryota</taxon>
        <taxon>Viridiplantae</taxon>
        <taxon>Streptophyta</taxon>
        <taxon>Embryophyta</taxon>
        <taxon>Tracheophyta</taxon>
        <taxon>Spermatophyta</taxon>
        <taxon>Magnoliopsida</taxon>
        <taxon>eudicotyledons</taxon>
        <taxon>Gunneridae</taxon>
        <taxon>Pentapetalae</taxon>
        <taxon>rosids</taxon>
        <taxon>fabids</taxon>
        <taxon>Rosales</taxon>
        <taxon>Rosaceae</taxon>
        <taxon>Amygdaloideae</taxon>
        <taxon>Amygdaleae</taxon>
        <taxon>Prunus</taxon>
    </lineage>
</organism>
<sequence>MVRHGFRSPSRRLLFFSSSLSLFLLLFLHSDERRHCLRRHQHRSTTRQSHKSFFEKSDLFFVCMMQHLSFDIQKQDQEIEAAQWMAFEEYPAQPFVQKNEFGY</sequence>
<keyword evidence="1" id="KW-0732">Signal</keyword>
<dbReference type="Proteomes" id="UP000694861">
    <property type="component" value="Linkage group LG5"/>
</dbReference>
<reference evidence="2" key="1">
    <citation type="journal article" date="2012" name="Nat. Commun.">
        <title>The genome of Prunus mume.</title>
        <authorList>
            <person name="Zhang Q."/>
            <person name="Chen W."/>
            <person name="Sun L."/>
            <person name="Zhao F."/>
            <person name="Huang B."/>
            <person name="Yang W."/>
            <person name="Tao Y."/>
            <person name="Wang J."/>
            <person name="Yuan Z."/>
            <person name="Fan G."/>
            <person name="Xing Z."/>
            <person name="Han C."/>
            <person name="Pan H."/>
            <person name="Zhong X."/>
            <person name="Shi W."/>
            <person name="Liang X."/>
            <person name="Du D."/>
            <person name="Sun F."/>
            <person name="Xu Z."/>
            <person name="Hao R."/>
            <person name="Lv T."/>
            <person name="Lv Y."/>
            <person name="Zheng Z."/>
            <person name="Sun M."/>
            <person name="Luo L."/>
            <person name="Cai M."/>
            <person name="Gao Y."/>
            <person name="Wang J."/>
            <person name="Yin Y."/>
            <person name="Xu X."/>
            <person name="Cheng T."/>
            <person name="Wang J."/>
        </authorList>
    </citation>
    <scope>NUCLEOTIDE SEQUENCE [LARGE SCALE GENOMIC DNA]</scope>
</reference>
<reference evidence="3" key="2">
    <citation type="submission" date="2025-08" db="UniProtKB">
        <authorList>
            <consortium name="RefSeq"/>
        </authorList>
    </citation>
    <scope>IDENTIFICATION</scope>
</reference>
<evidence type="ECO:0000256" key="1">
    <source>
        <dbReference type="SAM" id="SignalP"/>
    </source>
</evidence>
<dbReference type="Gene3D" id="3.90.79.10">
    <property type="entry name" value="Nucleoside Triphosphate Pyrophosphohydrolase"/>
    <property type="match status" value="1"/>
</dbReference>
<dbReference type="InterPro" id="IPR003293">
    <property type="entry name" value="Nudix_hydrolase6-like"/>
</dbReference>
<dbReference type="PANTHER" id="PTHR13994">
    <property type="entry name" value="NUDIX HYDROLASE RELATED"/>
    <property type="match status" value="1"/>
</dbReference>
<feature type="signal peptide" evidence="1">
    <location>
        <begin position="1"/>
        <end position="30"/>
    </location>
</feature>
<dbReference type="PANTHER" id="PTHR13994:SF29">
    <property type="entry name" value="NUDIX HYDROLASE 2"/>
    <property type="match status" value="1"/>
</dbReference>
<dbReference type="RefSeq" id="XP_008231594.1">
    <property type="nucleotide sequence ID" value="XM_008233372.2"/>
</dbReference>
<evidence type="ECO:0000313" key="2">
    <source>
        <dbReference type="Proteomes" id="UP000694861"/>
    </source>
</evidence>
<proteinExistence type="predicted"/>
<keyword evidence="2" id="KW-1185">Reference proteome</keyword>